<sequence>MLLTKPRFSISDVRWKKHELGSGILQIINGYLAGRGLVLRKSTLANIRSSSRTGSPEFYYVILPQKMLGHPRGS</sequence>
<organism evidence="1 2">
    <name type="scientific">Pseudomonas syringae pv. actinidiae ICMP 19096</name>
    <dbReference type="NCBI Taxonomy" id="1194405"/>
    <lineage>
        <taxon>Bacteria</taxon>
        <taxon>Pseudomonadati</taxon>
        <taxon>Pseudomonadota</taxon>
        <taxon>Gammaproteobacteria</taxon>
        <taxon>Pseudomonadales</taxon>
        <taxon>Pseudomonadaceae</taxon>
        <taxon>Pseudomonas</taxon>
        <taxon>Pseudomonas syringae</taxon>
    </lineage>
</organism>
<protein>
    <submittedName>
        <fullName evidence="1">Uncharacterized protein</fullName>
    </submittedName>
</protein>
<dbReference type="Proteomes" id="UP000018849">
    <property type="component" value="Unassembled WGS sequence"/>
</dbReference>
<accession>A0A656JND1</accession>
<comment type="caution">
    <text evidence="1">The sequence shown here is derived from an EMBL/GenBank/DDBJ whole genome shotgun (WGS) entry which is preliminary data.</text>
</comment>
<gene>
    <name evidence="1" type="ORF">A245_36944</name>
</gene>
<dbReference type="AlphaFoldDB" id="A0A656JND1"/>
<name>A0A656JND1_PSESF</name>
<evidence type="ECO:0000313" key="2">
    <source>
        <dbReference type="Proteomes" id="UP000018849"/>
    </source>
</evidence>
<dbReference type="EMBL" id="AOKF01003162">
    <property type="protein sequence ID" value="EPN39770.1"/>
    <property type="molecule type" value="Genomic_DNA"/>
</dbReference>
<evidence type="ECO:0000313" key="1">
    <source>
        <dbReference type="EMBL" id="EPN39770.1"/>
    </source>
</evidence>
<reference evidence="1 2" key="1">
    <citation type="journal article" date="2013" name="PLoS Pathog.">
        <title>Genomic analysis of the Kiwifruit pathogen Pseudomonas syringae pv. actinidiae provides insight into the origins of an emergent plant disease.</title>
        <authorList>
            <person name="McCann H.C."/>
            <person name="Rikkerink E.H."/>
            <person name="Bertels F."/>
            <person name="Fiers M."/>
            <person name="Lu A."/>
            <person name="Rees-George J."/>
            <person name="Andersen M.T."/>
            <person name="Gleave A.P."/>
            <person name="Haubold B."/>
            <person name="Wohlers M.W."/>
            <person name="Guttman D.S."/>
            <person name="Wang P.W."/>
            <person name="Straub C."/>
            <person name="Vanneste J.L."/>
            <person name="Rainey P.B."/>
            <person name="Templeton M.D."/>
        </authorList>
    </citation>
    <scope>NUCLEOTIDE SEQUENCE [LARGE SCALE GENOMIC DNA]</scope>
    <source>
        <strain evidence="1 2">ICMP 19096</strain>
    </source>
</reference>
<proteinExistence type="predicted"/>